<feature type="region of interest" description="Disordered" evidence="1">
    <location>
        <begin position="1"/>
        <end position="31"/>
    </location>
</feature>
<reference evidence="2" key="1">
    <citation type="submission" date="2021-01" db="EMBL/GenBank/DDBJ databases">
        <authorList>
            <person name="Corre E."/>
            <person name="Pelletier E."/>
            <person name="Niang G."/>
            <person name="Scheremetjew M."/>
            <person name="Finn R."/>
            <person name="Kale V."/>
            <person name="Holt S."/>
            <person name="Cochrane G."/>
            <person name="Meng A."/>
            <person name="Brown T."/>
            <person name="Cohen L."/>
        </authorList>
    </citation>
    <scope>NUCLEOTIDE SEQUENCE</scope>
    <source>
        <strain evidence="2">SAG 36.94</strain>
    </source>
</reference>
<dbReference type="AlphaFoldDB" id="A0A7S1T4J1"/>
<feature type="compositionally biased region" description="Basic residues" evidence="1">
    <location>
        <begin position="149"/>
        <end position="158"/>
    </location>
</feature>
<organism evidence="2">
    <name type="scientific">Compsopogon caeruleus</name>
    <dbReference type="NCBI Taxonomy" id="31354"/>
    <lineage>
        <taxon>Eukaryota</taxon>
        <taxon>Rhodophyta</taxon>
        <taxon>Compsopogonophyceae</taxon>
        <taxon>Compsopogonales</taxon>
        <taxon>Compsopogonaceae</taxon>
        <taxon>Compsopogon</taxon>
    </lineage>
</organism>
<accession>A0A7S1T4J1</accession>
<evidence type="ECO:0000256" key="1">
    <source>
        <dbReference type="SAM" id="MobiDB-lite"/>
    </source>
</evidence>
<proteinExistence type="predicted"/>
<gene>
    <name evidence="2" type="ORF">CCAE0312_LOCUS142</name>
</gene>
<feature type="region of interest" description="Disordered" evidence="1">
    <location>
        <begin position="253"/>
        <end position="280"/>
    </location>
</feature>
<feature type="compositionally biased region" description="Acidic residues" evidence="1">
    <location>
        <begin position="259"/>
        <end position="272"/>
    </location>
</feature>
<protein>
    <submittedName>
        <fullName evidence="2">Uncharacterized protein</fullName>
    </submittedName>
</protein>
<evidence type="ECO:0000313" key="2">
    <source>
        <dbReference type="EMBL" id="CAD9220650.1"/>
    </source>
</evidence>
<feature type="region of interest" description="Disordered" evidence="1">
    <location>
        <begin position="143"/>
        <end position="169"/>
    </location>
</feature>
<sequence length="299" mass="32605">MDGRERLGSSSSSFQVWEDRGTGDQKPPVGEVGILSCTGRFSRRVSTRMWVSAPAGAEPNVGSSSSASRRAKVDLGDAFVAYLGSGPGALTNQGWWTSNDGPSASLPNPPWRKRSQRAFATCHEIRRGVPRSMMLKMINNKDSTSSMAWKHRQQKSRVHSSGGVEKERKTTARFSCPVFRRGSKRSQDRLARAMIRLSERIEDLEDPSARQLIVNRIGEFFDPDAENAKTKIRSSVVHEAIAARNLDGGVVVDRGDQSTEAEDTEMSDEEGAGDGVKHGIPEASGIDILLAASQECSSR</sequence>
<name>A0A7S1T4J1_9RHOD</name>
<dbReference type="EMBL" id="HBGH01000291">
    <property type="protein sequence ID" value="CAD9220650.1"/>
    <property type="molecule type" value="Transcribed_RNA"/>
</dbReference>